<organism evidence="1 2">
    <name type="scientific">Rhizophagus irregularis</name>
    <dbReference type="NCBI Taxonomy" id="588596"/>
    <lineage>
        <taxon>Eukaryota</taxon>
        <taxon>Fungi</taxon>
        <taxon>Fungi incertae sedis</taxon>
        <taxon>Mucoromycota</taxon>
        <taxon>Glomeromycotina</taxon>
        <taxon>Glomeromycetes</taxon>
        <taxon>Glomerales</taxon>
        <taxon>Glomeraceae</taxon>
        <taxon>Rhizophagus</taxon>
    </lineage>
</organism>
<evidence type="ECO:0000313" key="2">
    <source>
        <dbReference type="Proteomes" id="UP000234323"/>
    </source>
</evidence>
<dbReference type="AlphaFoldDB" id="A0A2I1HI53"/>
<dbReference type="Proteomes" id="UP000234323">
    <property type="component" value="Unassembled WGS sequence"/>
</dbReference>
<gene>
    <name evidence="1" type="ORF">RhiirA4_480486</name>
</gene>
<sequence length="91" mass="10660">MFRFNDLFVDGYRYAAFKSAKSNGGGLELSELKDFKKFLIEYKKLFKMKKEIIKPSGHHFTFRSSCGRRKNSFRATSELTERHLEDPQDAS</sequence>
<keyword evidence="2" id="KW-1185">Reference proteome</keyword>
<accession>A0A2I1HI53</accession>
<name>A0A2I1HI53_9GLOM</name>
<comment type="caution">
    <text evidence="1">The sequence shown here is derived from an EMBL/GenBank/DDBJ whole genome shotgun (WGS) entry which is preliminary data.</text>
</comment>
<dbReference type="EMBL" id="LLXI01003048">
    <property type="protein sequence ID" value="PKY58510.1"/>
    <property type="molecule type" value="Genomic_DNA"/>
</dbReference>
<proteinExistence type="predicted"/>
<reference evidence="1 2" key="1">
    <citation type="submission" date="2015-10" db="EMBL/GenBank/DDBJ databases">
        <title>Genome analyses suggest a sexual origin of heterokaryosis in a supposedly ancient asexual fungus.</title>
        <authorList>
            <person name="Ropars J."/>
            <person name="Sedzielewska K."/>
            <person name="Noel J."/>
            <person name="Charron P."/>
            <person name="Farinelli L."/>
            <person name="Marton T."/>
            <person name="Kruger M."/>
            <person name="Pelin A."/>
            <person name="Brachmann A."/>
            <person name="Corradi N."/>
        </authorList>
    </citation>
    <scope>NUCLEOTIDE SEQUENCE [LARGE SCALE GENOMIC DNA]</scope>
    <source>
        <strain evidence="1 2">A4</strain>
    </source>
</reference>
<protein>
    <submittedName>
        <fullName evidence="1">Uncharacterized protein</fullName>
    </submittedName>
</protein>
<evidence type="ECO:0000313" key="1">
    <source>
        <dbReference type="EMBL" id="PKY58510.1"/>
    </source>
</evidence>